<dbReference type="Proteomes" id="UP000238042">
    <property type="component" value="Unassembled WGS sequence"/>
</dbReference>
<gene>
    <name evidence="1" type="ORF">C4S77_00035</name>
</gene>
<evidence type="ECO:0000313" key="2">
    <source>
        <dbReference type="Proteomes" id="UP000238042"/>
    </source>
</evidence>
<dbReference type="AlphaFoldDB" id="A0A2S8AG47"/>
<protein>
    <submittedName>
        <fullName evidence="1">Uncharacterized protein</fullName>
    </submittedName>
</protein>
<name>A0A2S8AG47_9FLAO</name>
<comment type="caution">
    <text evidence="1">The sequence shown here is derived from an EMBL/GenBank/DDBJ whole genome shotgun (WGS) entry which is preliminary data.</text>
</comment>
<evidence type="ECO:0000313" key="1">
    <source>
        <dbReference type="EMBL" id="PQL95236.1"/>
    </source>
</evidence>
<keyword evidence="2" id="KW-1185">Reference proteome</keyword>
<reference evidence="1 2" key="1">
    <citation type="submission" date="2018-02" db="EMBL/GenBank/DDBJ databases">
        <title>Genome sequences of Apibacter spp., gut symbionts of Asian honey bees.</title>
        <authorList>
            <person name="Kwong W.K."/>
            <person name="Steele M.I."/>
            <person name="Moran N.A."/>
        </authorList>
    </citation>
    <scope>NUCLEOTIDE SEQUENCE [LARGE SCALE GENOMIC DNA]</scope>
    <source>
        <strain evidence="2">wkB301</strain>
    </source>
</reference>
<proteinExistence type="predicted"/>
<dbReference type="EMBL" id="PSZM01000001">
    <property type="protein sequence ID" value="PQL95236.1"/>
    <property type="molecule type" value="Genomic_DNA"/>
</dbReference>
<organism evidence="1 2">
    <name type="scientific">Apibacter adventoris</name>
    <dbReference type="NCBI Taxonomy" id="1679466"/>
    <lineage>
        <taxon>Bacteria</taxon>
        <taxon>Pseudomonadati</taxon>
        <taxon>Bacteroidota</taxon>
        <taxon>Flavobacteriia</taxon>
        <taxon>Flavobacteriales</taxon>
        <taxon>Weeksellaceae</taxon>
        <taxon>Apibacter</taxon>
    </lineage>
</organism>
<sequence>MFVNRYFLIILLIFPMFLMCAKPYIESYNNDEKEIKIVLFHKSKECGFINIYKERRTLTFQFSCGWSNFGKGHTKLSDVYFDYINNSLVMISKENHKRILKIKCDKQIFDEIMDEIDNIKSLPSSKHED</sequence>
<accession>A0A2S8AG47</accession>